<dbReference type="EMBL" id="OCST01000003">
    <property type="protein sequence ID" value="SOE66029.1"/>
    <property type="molecule type" value="Genomic_DNA"/>
</dbReference>
<protein>
    <submittedName>
        <fullName evidence="1">Branched-chain amino acid aminotransferase/4-amino-4-deoxychorismate lyase</fullName>
    </submittedName>
</protein>
<organism evidence="1 2">
    <name type="scientific">Salinibacterium xinjiangense</name>
    <dbReference type="NCBI Taxonomy" id="386302"/>
    <lineage>
        <taxon>Bacteria</taxon>
        <taxon>Bacillati</taxon>
        <taxon>Actinomycetota</taxon>
        <taxon>Actinomycetes</taxon>
        <taxon>Micrococcales</taxon>
        <taxon>Microbacteriaceae</taxon>
        <taxon>Salinibacterium</taxon>
    </lineage>
</organism>
<keyword evidence="1" id="KW-0032">Aminotransferase</keyword>
<proteinExistence type="predicted"/>
<evidence type="ECO:0000313" key="1">
    <source>
        <dbReference type="EMBL" id="SOE66029.1"/>
    </source>
</evidence>
<dbReference type="InterPro" id="IPR043132">
    <property type="entry name" value="BCAT-like_C"/>
</dbReference>
<keyword evidence="2" id="KW-1185">Reference proteome</keyword>
<dbReference type="GO" id="GO:0016829">
    <property type="term" value="F:lyase activity"/>
    <property type="evidence" value="ECO:0007669"/>
    <property type="project" value="UniProtKB-KW"/>
</dbReference>
<keyword evidence="1" id="KW-0808">Transferase</keyword>
<dbReference type="InterPro" id="IPR036038">
    <property type="entry name" value="Aminotransferase-like"/>
</dbReference>
<accession>A0A2C8ZM39</accession>
<dbReference type="Gene3D" id="3.20.10.10">
    <property type="entry name" value="D-amino Acid Aminotransferase, subunit A, domain 2"/>
    <property type="match status" value="1"/>
</dbReference>
<dbReference type="InterPro" id="IPR001544">
    <property type="entry name" value="Aminotrans_IV"/>
</dbReference>
<sequence length="250" mass="27371">MSVASISRWHDDALVPLEYCEMSDSSMVAADSWFVNDGRVLAIGLHRERFLNNAPGAESFWDAVIDAIPKHGDWFPRVEQHSNGRLVFRLRTAPERQRTAVLATWNGREPRTQPGVKGPDLGAMLRIRSAVQPLGASEAVILSEDGLVVEGAYSGLLWWRGDILCGPPTDLPRVNSVTTRSALTLATALGLDTHEEAVTPGELDGTELWVLSALHGIRIATAWVDGPELAEQPGRLAAWQARLDTLRRAI</sequence>
<dbReference type="Pfam" id="PF01063">
    <property type="entry name" value="Aminotran_4"/>
    <property type="match status" value="1"/>
</dbReference>
<dbReference type="AlphaFoldDB" id="A0A2C8ZM39"/>
<name>A0A2C8ZM39_9MICO</name>
<dbReference type="SUPFAM" id="SSF56752">
    <property type="entry name" value="D-aminoacid aminotransferase-like PLP-dependent enzymes"/>
    <property type="match status" value="1"/>
</dbReference>
<dbReference type="Proteomes" id="UP000219440">
    <property type="component" value="Unassembled WGS sequence"/>
</dbReference>
<evidence type="ECO:0000313" key="2">
    <source>
        <dbReference type="Proteomes" id="UP000219440"/>
    </source>
</evidence>
<gene>
    <name evidence="1" type="ORF">SAMN06296378_1660</name>
</gene>
<reference evidence="1 2" key="1">
    <citation type="submission" date="2017-09" db="EMBL/GenBank/DDBJ databases">
        <authorList>
            <person name="Ehlers B."/>
            <person name="Leendertz F.H."/>
        </authorList>
    </citation>
    <scope>NUCLEOTIDE SEQUENCE [LARGE SCALE GENOMIC DNA]</scope>
    <source>
        <strain evidence="1 2">CGMCC 1.05381</strain>
    </source>
</reference>
<dbReference type="OrthoDB" id="4570776at2"/>
<keyword evidence="1" id="KW-0456">Lyase</keyword>
<dbReference type="RefSeq" id="WP_097060758.1">
    <property type="nucleotide sequence ID" value="NZ_BMLC01000001.1"/>
</dbReference>
<dbReference type="GO" id="GO:0008483">
    <property type="term" value="F:transaminase activity"/>
    <property type="evidence" value="ECO:0007669"/>
    <property type="project" value="UniProtKB-KW"/>
</dbReference>